<feature type="transmembrane region" description="Helical" evidence="6">
    <location>
        <begin position="82"/>
        <end position="108"/>
    </location>
</feature>
<feature type="domain" description="ABC3 transporter permease C-terminal" evidence="7">
    <location>
        <begin position="34"/>
        <end position="148"/>
    </location>
</feature>
<proteinExistence type="inferred from homology"/>
<evidence type="ECO:0000313" key="8">
    <source>
        <dbReference type="EMBL" id="BDR59095.1"/>
    </source>
</evidence>
<keyword evidence="9" id="KW-1185">Reference proteome</keyword>
<keyword evidence="2 6" id="KW-1003">Cell membrane</keyword>
<dbReference type="InterPro" id="IPR052536">
    <property type="entry name" value="ABC-4_Integral_Memb_Prot"/>
</dbReference>
<protein>
    <submittedName>
        <fullName evidence="8">Peptide ABC transporter permease</fullName>
    </submittedName>
</protein>
<organism evidence="8 9">
    <name type="scientific">Xylocopilactobacillus apicola</name>
    <dbReference type="NCBI Taxonomy" id="2932184"/>
    <lineage>
        <taxon>Bacteria</taxon>
        <taxon>Bacillati</taxon>
        <taxon>Bacillota</taxon>
        <taxon>Bacilli</taxon>
        <taxon>Lactobacillales</taxon>
        <taxon>Lactobacillaceae</taxon>
        <taxon>Xylocopilactobacillus</taxon>
    </lineage>
</organism>
<feature type="transmembrane region" description="Helical" evidence="6">
    <location>
        <begin position="199"/>
        <end position="224"/>
    </location>
</feature>
<keyword evidence="5 6" id="KW-0472">Membrane</keyword>
<dbReference type="InterPro" id="IPR027022">
    <property type="entry name" value="ABC_permease_BceB-typ"/>
</dbReference>
<feature type="transmembrane region" description="Helical" evidence="6">
    <location>
        <begin position="128"/>
        <end position="148"/>
    </location>
</feature>
<evidence type="ECO:0000256" key="3">
    <source>
        <dbReference type="ARBA" id="ARBA00022692"/>
    </source>
</evidence>
<feature type="transmembrane region" description="Helical" evidence="6">
    <location>
        <begin position="255"/>
        <end position="278"/>
    </location>
</feature>
<evidence type="ECO:0000256" key="1">
    <source>
        <dbReference type="ARBA" id="ARBA00004651"/>
    </source>
</evidence>
<comment type="similarity">
    <text evidence="6">Belongs to the ABC-4 integral membrane protein family.</text>
</comment>
<dbReference type="GO" id="GO:0005886">
    <property type="term" value="C:plasma membrane"/>
    <property type="evidence" value="ECO:0007669"/>
    <property type="project" value="UniProtKB-SubCell"/>
</dbReference>
<feature type="transmembrane region" description="Helical" evidence="6">
    <location>
        <begin position="169"/>
        <end position="187"/>
    </location>
</feature>
<sequence>MMVSIVMLNIALMGSKLFKNLGNHTGEIVFGLSSSVTMLMTLILACYANSFILRQRIQQLGLFSVIGFSKGEIAKMLGLENLLCLLTTLLTGIVTSVGFSRLGYLILARMLNLPSNTAFGLNFKAFEIASIMMVIIFAFLMILDFIWLKRHNPIQLVRAANSNEIEPRIRWFLLILGTLSLGSGYYLALTLKNPFRALIYFFLAVLLVIIGTYFLFMAGSIFVLKLLRRIPRYYYQPIHFVGLGNLLTRLKQNGAGLASITILLTMTMMTLSTTITFFSGSDQVVNSISPDDLKFTTTSNNDFRPLIENNAAKFGIRLGKLRRFTTTQGFKAELVGNSLRKESRNNYAVEATTIKSFNEFKSRKLQLRPNEIIICKQSGYPFKELKIGSNNYRVKEVFRQNALNEVIDPTIVYLVFANENIMKKEMEATFGIKSKDIGLVTMNFLTLNGTYKQKMALYRSLPSNLGVLSKPVVAKSANSLISGALFVGCLMSFAFVLATVLILYYKQLSEGYADAKRYQTLERVGLARKEIRKTINSQLLLVFYLPLVAASVHLAVSLPMLQRIITLFGFHDQKNLIIVTFCVLLIFALFYIMIYKLTTNVYYRIVTRRAIRRE</sequence>
<keyword evidence="6" id="KW-0813">Transport</keyword>
<gene>
    <name evidence="8" type="ORF">XA3_15360</name>
</gene>
<dbReference type="PANTHER" id="PTHR46795">
    <property type="entry name" value="ABC TRANSPORTER PERMEASE-RELATED-RELATED"/>
    <property type="match status" value="1"/>
</dbReference>
<evidence type="ECO:0000256" key="5">
    <source>
        <dbReference type="ARBA" id="ARBA00023136"/>
    </source>
</evidence>
<comment type="subcellular location">
    <subcellularLocation>
        <location evidence="1 6">Cell membrane</location>
        <topology evidence="1 6">Multi-pass membrane protein</topology>
    </subcellularLocation>
</comment>
<dbReference type="EMBL" id="AP026802">
    <property type="protein sequence ID" value="BDR59095.1"/>
    <property type="molecule type" value="Genomic_DNA"/>
</dbReference>
<name>A0AAU9DC13_9LACO</name>
<dbReference type="KEGG" id="xap:XA3_15360"/>
<feature type="transmembrane region" description="Helical" evidence="6">
    <location>
        <begin position="28"/>
        <end position="48"/>
    </location>
</feature>
<evidence type="ECO:0000259" key="7">
    <source>
        <dbReference type="Pfam" id="PF02687"/>
    </source>
</evidence>
<reference evidence="8 9" key="1">
    <citation type="journal article" date="2023" name="Microbiol. Spectr.">
        <title>Symbiosis of Carpenter Bees with Uncharacterized Lactic Acid Bacteria Showing NAD Auxotrophy.</title>
        <authorList>
            <person name="Kawasaki S."/>
            <person name="Ozawa K."/>
            <person name="Mori T."/>
            <person name="Yamamoto A."/>
            <person name="Ito M."/>
            <person name="Ohkuma M."/>
            <person name="Sakamoto M."/>
            <person name="Matsutani M."/>
        </authorList>
    </citation>
    <scope>NUCLEOTIDE SEQUENCE [LARGE SCALE GENOMIC DNA]</scope>
    <source>
        <strain evidence="8 9">XA3</strain>
    </source>
</reference>
<accession>A0AAU9DC13</accession>
<dbReference type="InterPro" id="IPR003838">
    <property type="entry name" value="ABC3_permease_C"/>
</dbReference>
<dbReference type="PANTHER" id="PTHR46795:SF3">
    <property type="entry name" value="ABC TRANSPORTER PERMEASE"/>
    <property type="match status" value="1"/>
</dbReference>
<evidence type="ECO:0000256" key="2">
    <source>
        <dbReference type="ARBA" id="ARBA00022475"/>
    </source>
</evidence>
<evidence type="ECO:0000256" key="6">
    <source>
        <dbReference type="PIRNR" id="PIRNR018968"/>
    </source>
</evidence>
<dbReference type="PIRSF" id="PIRSF018968">
    <property type="entry name" value="ABC_permease_BceB"/>
    <property type="match status" value="1"/>
</dbReference>
<feature type="transmembrane region" description="Helical" evidence="6">
    <location>
        <begin position="480"/>
        <end position="505"/>
    </location>
</feature>
<feature type="transmembrane region" description="Helical" evidence="6">
    <location>
        <begin position="576"/>
        <end position="594"/>
    </location>
</feature>
<keyword evidence="4 6" id="KW-1133">Transmembrane helix</keyword>
<evidence type="ECO:0000256" key="4">
    <source>
        <dbReference type="ARBA" id="ARBA00022989"/>
    </source>
</evidence>
<dbReference type="AlphaFoldDB" id="A0AAU9DC13"/>
<dbReference type="Pfam" id="PF02687">
    <property type="entry name" value="FtsX"/>
    <property type="match status" value="1"/>
</dbReference>
<keyword evidence="3 6" id="KW-0812">Transmembrane</keyword>
<dbReference type="GO" id="GO:0055085">
    <property type="term" value="P:transmembrane transport"/>
    <property type="evidence" value="ECO:0007669"/>
    <property type="project" value="UniProtKB-UniRule"/>
</dbReference>
<dbReference type="Proteomes" id="UP001321861">
    <property type="component" value="Chromosome"/>
</dbReference>
<evidence type="ECO:0000313" key="9">
    <source>
        <dbReference type="Proteomes" id="UP001321861"/>
    </source>
</evidence>
<feature type="transmembrane region" description="Helical" evidence="6">
    <location>
        <begin position="538"/>
        <end position="556"/>
    </location>
</feature>